<sequence length="115" mass="12651">MTHQPPPIRHHDQNRCSFLTPLVLRAKCRLAPRACVGGQSSKGASSHYYLGVAEMKGVGGVSCCLDVSLHAVAICIMIMTERFGLIDRFLRTCRLYEFGEPIHQKGLASWPSLGP</sequence>
<evidence type="ECO:0000313" key="2">
    <source>
        <dbReference type="Proteomes" id="UP000185109"/>
    </source>
</evidence>
<accession>A0A1L5P343</accession>
<reference evidence="1 2" key="1">
    <citation type="submission" date="2016-09" db="EMBL/GenBank/DDBJ databases">
        <title>The complete genome sequences of Rhizobium gallicum, symbiovars gallicum and phaseoli, symbionts associated to common bean (Phaseolus vulgaris).</title>
        <authorList>
            <person name="Bustos P."/>
            <person name="Santamaria R.I."/>
            <person name="Perez-Carrascal O.M."/>
            <person name="Juarez S."/>
            <person name="Lozano L."/>
            <person name="Martinez-Flores I."/>
            <person name="Martinez-Romero E."/>
            <person name="Cevallos M."/>
            <person name="Romero D."/>
            <person name="Davila G."/>
            <person name="Gonzalez V."/>
        </authorList>
    </citation>
    <scope>NUCLEOTIDE SEQUENCE [LARGE SCALE GENOMIC DNA]</scope>
    <source>
        <strain evidence="1 2">8C-3</strain>
    </source>
</reference>
<organism evidence="1 2">
    <name type="scientific">Rhizobium etli 8C-3</name>
    <dbReference type="NCBI Taxonomy" id="538025"/>
    <lineage>
        <taxon>Bacteria</taxon>
        <taxon>Pseudomonadati</taxon>
        <taxon>Pseudomonadota</taxon>
        <taxon>Alphaproteobacteria</taxon>
        <taxon>Hyphomicrobiales</taxon>
        <taxon>Rhizobiaceae</taxon>
        <taxon>Rhizobium/Agrobacterium group</taxon>
        <taxon>Rhizobium</taxon>
    </lineage>
</organism>
<protein>
    <submittedName>
        <fullName evidence="1">Uncharacterized protein</fullName>
    </submittedName>
</protein>
<dbReference type="EMBL" id="CP017241">
    <property type="protein sequence ID" value="APO74545.1"/>
    <property type="molecule type" value="Genomic_DNA"/>
</dbReference>
<dbReference type="Proteomes" id="UP000185109">
    <property type="component" value="Chromosome"/>
</dbReference>
<dbReference type="AlphaFoldDB" id="A0A1L5P343"/>
<proteinExistence type="predicted"/>
<evidence type="ECO:0000313" key="1">
    <source>
        <dbReference type="EMBL" id="APO74545.1"/>
    </source>
</evidence>
<name>A0A1L5P343_RHIET</name>
<gene>
    <name evidence="1" type="ORF">AM571_CH01722</name>
</gene>